<dbReference type="RefSeq" id="WP_065029232.1">
    <property type="nucleotide sequence ID" value="NZ_LZKI01000099.1"/>
</dbReference>
<dbReference type="Proteomes" id="UP000091846">
    <property type="component" value="Unassembled WGS sequence"/>
</dbReference>
<organism evidence="1 2">
    <name type="scientific">Mycobacterium colombiense</name>
    <dbReference type="NCBI Taxonomy" id="339268"/>
    <lineage>
        <taxon>Bacteria</taxon>
        <taxon>Bacillati</taxon>
        <taxon>Actinomycetota</taxon>
        <taxon>Actinomycetes</taxon>
        <taxon>Mycobacteriales</taxon>
        <taxon>Mycobacteriaceae</taxon>
        <taxon>Mycobacterium</taxon>
        <taxon>Mycobacterium avium complex (MAC)</taxon>
    </lineage>
</organism>
<name>A0A1A2YVE9_9MYCO</name>
<evidence type="ECO:0000313" key="2">
    <source>
        <dbReference type="Proteomes" id="UP000091846"/>
    </source>
</evidence>
<gene>
    <name evidence="1" type="ORF">A5708_24875</name>
</gene>
<protein>
    <submittedName>
        <fullName evidence="1">Uncharacterized protein</fullName>
    </submittedName>
</protein>
<dbReference type="OrthoDB" id="5191158at2"/>
<comment type="caution">
    <text evidence="1">The sequence shown here is derived from an EMBL/GenBank/DDBJ whole genome shotgun (WGS) entry which is preliminary data.</text>
</comment>
<dbReference type="AlphaFoldDB" id="A0A1A2YVE9"/>
<proteinExistence type="predicted"/>
<dbReference type="EMBL" id="LZKI01000099">
    <property type="protein sequence ID" value="OBI40911.1"/>
    <property type="molecule type" value="Genomic_DNA"/>
</dbReference>
<evidence type="ECO:0000313" key="1">
    <source>
        <dbReference type="EMBL" id="OBI40911.1"/>
    </source>
</evidence>
<sequence length="257" mass="28321">MDAQGYCLRWRDNAERRGVAAHVVAEIVRRHDVTAARFGVLDKMAEFNDPHGKSFFLIPAYADGARARAAALMTYILNAGTGYGKPGGRTTDFPVTPYGAAEVARIVARQKANRWSYARDVAFVHRNGGRLVTTPNGMLMGLGGNWVQRLFTQRGGTTWGDLFMVNAGRVGDPGEQLRQIVASGRAWYLDAGGTPRPSRLDLDRVLHHEERHAAQWADRGYLGMLAGYGRELFRELVFGVVNRLEEDAGLADGGYRA</sequence>
<accession>A0A1A2YVE9</accession>
<reference evidence="1 2" key="1">
    <citation type="submission" date="2016-06" db="EMBL/GenBank/DDBJ databases">
        <authorList>
            <person name="Kjaerup R.B."/>
            <person name="Dalgaard T.S."/>
            <person name="Juul-Madsen H.R."/>
        </authorList>
    </citation>
    <scope>NUCLEOTIDE SEQUENCE [LARGE SCALE GENOMIC DNA]</scope>
    <source>
        <strain evidence="1 2">E1334</strain>
    </source>
</reference>